<dbReference type="AlphaFoldDB" id="A0A9E6R8W6"/>
<protein>
    <recommendedName>
        <fullName evidence="2">Protein-L-isoaspartate O-methyltransferase</fullName>
    </recommendedName>
    <alternativeName>
        <fullName evidence="3">Protein L-isoaspartyl methyltransferase</fullName>
    </alternativeName>
</protein>
<dbReference type="EMBL" id="CP081869">
    <property type="protein sequence ID" value="QZN99964.1"/>
    <property type="molecule type" value="Genomic_DNA"/>
</dbReference>
<evidence type="ECO:0000256" key="2">
    <source>
        <dbReference type="ARBA" id="ARBA00013346"/>
    </source>
</evidence>
<reference evidence="4" key="1">
    <citation type="submission" date="2021-08" db="EMBL/GenBank/DDBJ databases">
        <authorList>
            <person name="Zhang H."/>
            <person name="Xu M."/>
            <person name="Yu Z."/>
            <person name="Yang L."/>
            <person name="Cai Y."/>
        </authorList>
    </citation>
    <scope>NUCLEOTIDE SEQUENCE</scope>
    <source>
        <strain evidence="4">CHL1</strain>
    </source>
</reference>
<dbReference type="CDD" id="cd02440">
    <property type="entry name" value="AdoMet_MTases"/>
    <property type="match status" value="1"/>
</dbReference>
<dbReference type="GO" id="GO:0004719">
    <property type="term" value="F:protein-L-isoaspartate (D-aspartate) O-methyltransferase activity"/>
    <property type="evidence" value="ECO:0007669"/>
    <property type="project" value="InterPro"/>
</dbReference>
<accession>A0A9E6R8W6</accession>
<evidence type="ECO:0000256" key="1">
    <source>
        <dbReference type="ARBA" id="ARBA00005369"/>
    </source>
</evidence>
<evidence type="ECO:0000256" key="3">
    <source>
        <dbReference type="ARBA" id="ARBA00030757"/>
    </source>
</evidence>
<dbReference type="PANTHER" id="PTHR11579">
    <property type="entry name" value="PROTEIN-L-ISOASPARTATE O-METHYLTRANSFERASE"/>
    <property type="match status" value="1"/>
</dbReference>
<gene>
    <name evidence="4" type="ORF">K6K41_25710</name>
</gene>
<comment type="similarity">
    <text evidence="1">Belongs to the methyltransferase superfamily. L-isoaspartyl/D-aspartyl protein methyltransferase family.</text>
</comment>
<sequence length="213" mass="22273">MTDFERLRLGMVDGQIRTADVTDHRVIGAFLSVPRESFVPEARKGLAYLDARVPLGPTGRAMLEPMILARLVQLAAPVEGERALVVGCGLGYTAAVLAALGLDVVALEEEADLARGARERLVGVDVVEGRLADGAPQAGPYDLIFCDGAIVTGADRLGAQLTPRGRLVAPAGQGRTTRATVFRRSDQGLAAATFFDAAGATLPGFGPVEAFAF</sequence>
<dbReference type="GO" id="GO:0005737">
    <property type="term" value="C:cytoplasm"/>
    <property type="evidence" value="ECO:0007669"/>
    <property type="project" value="TreeGrafter"/>
</dbReference>
<dbReference type="Pfam" id="PF01135">
    <property type="entry name" value="PCMT"/>
    <property type="match status" value="1"/>
</dbReference>
<dbReference type="SUPFAM" id="SSF53335">
    <property type="entry name" value="S-adenosyl-L-methionine-dependent methyltransferases"/>
    <property type="match status" value="1"/>
</dbReference>
<name>A0A9E6R8W6_9HYPH</name>
<organism evidence="4 5">
    <name type="scientific">Chenggangzhangella methanolivorans</name>
    <dbReference type="NCBI Taxonomy" id="1437009"/>
    <lineage>
        <taxon>Bacteria</taxon>
        <taxon>Pseudomonadati</taxon>
        <taxon>Pseudomonadota</taxon>
        <taxon>Alphaproteobacteria</taxon>
        <taxon>Hyphomicrobiales</taxon>
        <taxon>Methylopilaceae</taxon>
        <taxon>Chenggangzhangella</taxon>
    </lineage>
</organism>
<dbReference type="Proteomes" id="UP000825701">
    <property type="component" value="Chromosome"/>
</dbReference>
<dbReference type="Gene3D" id="3.40.50.150">
    <property type="entry name" value="Vaccinia Virus protein VP39"/>
    <property type="match status" value="1"/>
</dbReference>
<evidence type="ECO:0000313" key="4">
    <source>
        <dbReference type="EMBL" id="QZN99964.1"/>
    </source>
</evidence>
<keyword evidence="5" id="KW-1185">Reference proteome</keyword>
<dbReference type="InterPro" id="IPR029063">
    <property type="entry name" value="SAM-dependent_MTases_sf"/>
</dbReference>
<evidence type="ECO:0000313" key="5">
    <source>
        <dbReference type="Proteomes" id="UP000825701"/>
    </source>
</evidence>
<proteinExistence type="inferred from homology"/>
<dbReference type="PANTHER" id="PTHR11579:SF18">
    <property type="entry name" value="PROTEIN-L-ISOASPARTATE O-METHYLTRANSFERASE"/>
    <property type="match status" value="1"/>
</dbReference>
<dbReference type="KEGG" id="cmet:K6K41_25710"/>
<dbReference type="RefSeq" id="WP_261403100.1">
    <property type="nucleotide sequence ID" value="NZ_CP081869.1"/>
</dbReference>
<dbReference type="InterPro" id="IPR000682">
    <property type="entry name" value="PCMT"/>
</dbReference>